<reference evidence="2" key="1">
    <citation type="submission" date="2022-11" db="EMBL/GenBank/DDBJ databases">
        <authorList>
            <person name="Petersen C."/>
        </authorList>
    </citation>
    <scope>NUCLEOTIDE SEQUENCE</scope>
    <source>
        <strain evidence="2">IBT 22155</strain>
    </source>
</reference>
<sequence>MTPYRHGRQRSASQPKNSSPACSRKQADCAHRSNASDHASGLANSHSSPQTLSHCKPEDNLRRERAIEPNHYLAVEYAFGLGI</sequence>
<feature type="region of interest" description="Disordered" evidence="1">
    <location>
        <begin position="1"/>
        <end position="67"/>
    </location>
</feature>
<dbReference type="Proteomes" id="UP001149079">
    <property type="component" value="Unassembled WGS sequence"/>
</dbReference>
<dbReference type="EMBL" id="JAPQKL010000002">
    <property type="protein sequence ID" value="KAJ5143217.1"/>
    <property type="molecule type" value="Genomic_DNA"/>
</dbReference>
<evidence type="ECO:0000313" key="2">
    <source>
        <dbReference type="EMBL" id="KAJ5143217.1"/>
    </source>
</evidence>
<reference evidence="2" key="2">
    <citation type="journal article" date="2023" name="IMA Fungus">
        <title>Comparative genomic study of the Penicillium genus elucidates a diverse pangenome and 15 lateral gene transfer events.</title>
        <authorList>
            <person name="Petersen C."/>
            <person name="Sorensen T."/>
            <person name="Nielsen M.R."/>
            <person name="Sondergaard T.E."/>
            <person name="Sorensen J.L."/>
            <person name="Fitzpatrick D.A."/>
            <person name="Frisvad J.C."/>
            <person name="Nielsen K.L."/>
        </authorList>
    </citation>
    <scope>NUCLEOTIDE SEQUENCE</scope>
    <source>
        <strain evidence="2">IBT 22155</strain>
    </source>
</reference>
<dbReference type="GeneID" id="81401918"/>
<feature type="compositionally biased region" description="Polar residues" evidence="1">
    <location>
        <begin position="42"/>
        <end position="53"/>
    </location>
</feature>
<feature type="compositionally biased region" description="Polar residues" evidence="1">
    <location>
        <begin position="10"/>
        <end position="21"/>
    </location>
</feature>
<comment type="caution">
    <text evidence="2">The sequence shown here is derived from an EMBL/GenBank/DDBJ whole genome shotgun (WGS) entry which is preliminary data.</text>
</comment>
<gene>
    <name evidence="2" type="ORF">N7515_002004</name>
</gene>
<keyword evidence="3" id="KW-1185">Reference proteome</keyword>
<evidence type="ECO:0000256" key="1">
    <source>
        <dbReference type="SAM" id="MobiDB-lite"/>
    </source>
</evidence>
<accession>A0A9W9HAR6</accession>
<dbReference type="RefSeq" id="XP_056524861.1">
    <property type="nucleotide sequence ID" value="XM_056662748.1"/>
</dbReference>
<feature type="compositionally biased region" description="Basic and acidic residues" evidence="1">
    <location>
        <begin position="55"/>
        <end position="67"/>
    </location>
</feature>
<evidence type="ECO:0000313" key="3">
    <source>
        <dbReference type="Proteomes" id="UP001149079"/>
    </source>
</evidence>
<organism evidence="2 3">
    <name type="scientific">Penicillium bovifimosum</name>
    <dbReference type="NCBI Taxonomy" id="126998"/>
    <lineage>
        <taxon>Eukaryota</taxon>
        <taxon>Fungi</taxon>
        <taxon>Dikarya</taxon>
        <taxon>Ascomycota</taxon>
        <taxon>Pezizomycotina</taxon>
        <taxon>Eurotiomycetes</taxon>
        <taxon>Eurotiomycetidae</taxon>
        <taxon>Eurotiales</taxon>
        <taxon>Aspergillaceae</taxon>
        <taxon>Penicillium</taxon>
    </lineage>
</organism>
<feature type="compositionally biased region" description="Basic and acidic residues" evidence="1">
    <location>
        <begin position="25"/>
        <end position="35"/>
    </location>
</feature>
<proteinExistence type="predicted"/>
<name>A0A9W9HAR6_9EURO</name>
<dbReference type="AlphaFoldDB" id="A0A9W9HAR6"/>
<protein>
    <submittedName>
        <fullName evidence="2">Uncharacterized protein</fullName>
    </submittedName>
</protein>